<dbReference type="OrthoDB" id="11728at2157"/>
<proteinExistence type="predicted"/>
<dbReference type="SUPFAM" id="SSF52980">
    <property type="entry name" value="Restriction endonuclease-like"/>
    <property type="match status" value="1"/>
</dbReference>
<organism evidence="2 3">
    <name type="scientific">Candidatus Nitrosopumilus sediminis</name>
    <dbReference type="NCBI Taxonomy" id="1229909"/>
    <lineage>
        <taxon>Archaea</taxon>
        <taxon>Nitrososphaerota</taxon>
        <taxon>Nitrososphaeria</taxon>
        <taxon>Nitrosopumilales</taxon>
        <taxon>Nitrosopumilaceae</taxon>
        <taxon>Nitrosopumilus</taxon>
    </lineage>
</organism>
<sequence>MFRKKSPPGNGDFSSKNERKLTKLENLSSLFKGNSNDSKNELIIENATIEKSLPIPDTIPKPSNNRAVQLIQEVQKLEDRTIKPFVDYNEGHLFYPILSKIGEVQDNIACLDDLVSDGILEKKVYEKLIVCPIHSDTFSSSMRLYCPKCHSMSVEKLNLFEHKKCGYITESTNFDFVEQGNSSCPSCKKQIKNFEKEIRVPAMWYQCDDCNEKFDNAVIKLHCRKHEHDFDTNSGQFVTTFSYKLKNSEISINSDTNQIKDELLKLLQGFNFNAKLNVSIKGKSGNVHEIPIYAKSKTSDESLLIFIKNPPDGIGQSDMNSILVPKLDIDPTNTLLVTVSDINDGMENFAKHYGINLISEPDFTQILSRVEDFVSEWYSKNDYSPQKSSIDSFESLVTNLKSKTGGNK</sequence>
<feature type="domain" description="Thaumarchaeal output" evidence="1">
    <location>
        <begin position="65"/>
        <end position="244"/>
    </location>
</feature>
<keyword evidence="3" id="KW-1185">Reference proteome</keyword>
<dbReference type="Pfam" id="PF18551">
    <property type="entry name" value="TackOD1"/>
    <property type="match status" value="1"/>
</dbReference>
<dbReference type="HOGENOM" id="CLU_718873_0_0_2"/>
<dbReference type="STRING" id="1229909.NSED_05280"/>
<dbReference type="Proteomes" id="UP000006100">
    <property type="component" value="Chromosome"/>
</dbReference>
<dbReference type="InterPro" id="IPR040572">
    <property type="entry name" value="TackOD1"/>
</dbReference>
<dbReference type="PATRIC" id="fig|1229909.8.peg.1154"/>
<dbReference type="InterPro" id="IPR011335">
    <property type="entry name" value="Restrct_endonuc-II-like"/>
</dbReference>
<dbReference type="RefSeq" id="WP_014965231.1">
    <property type="nucleotide sequence ID" value="NC_018656.1"/>
</dbReference>
<dbReference type="AlphaFoldDB" id="K0BCW7"/>
<dbReference type="GeneID" id="13696851"/>
<evidence type="ECO:0000259" key="1">
    <source>
        <dbReference type="Pfam" id="PF18551"/>
    </source>
</evidence>
<gene>
    <name evidence="2" type="ORF">NSED_05280</name>
</gene>
<evidence type="ECO:0000313" key="2">
    <source>
        <dbReference type="EMBL" id="AFS82860.1"/>
    </source>
</evidence>
<reference evidence="2 3" key="1">
    <citation type="journal article" date="2012" name="J. Bacteriol.">
        <title>Draft Genome Sequence of an Ammonia-Oxidizing Archaeon, "Candidatus Nitrosopumilus sediminis" AR2, from Svalbard in the Arctic Circle.</title>
        <authorList>
            <person name="Park S.J."/>
            <person name="Kim J.G."/>
            <person name="Jung M.Y."/>
            <person name="Kim S.J."/>
            <person name="Cha I.T."/>
            <person name="Ghai R."/>
            <person name="Martin-Cuadrado A.B."/>
            <person name="Rodriguez-Valera F."/>
            <person name="Rhee S.K."/>
        </authorList>
    </citation>
    <scope>NUCLEOTIDE SEQUENCE [LARGE SCALE GENOMIC DNA]</scope>
    <source>
        <strain evidence="2 3">AR2</strain>
    </source>
</reference>
<evidence type="ECO:0000313" key="3">
    <source>
        <dbReference type="Proteomes" id="UP000006100"/>
    </source>
</evidence>
<name>K0BCW7_9ARCH</name>
<dbReference type="EMBL" id="CP003843">
    <property type="protein sequence ID" value="AFS82860.1"/>
    <property type="molecule type" value="Genomic_DNA"/>
</dbReference>
<dbReference type="KEGG" id="nir:NSED_05280"/>
<accession>K0BCW7</accession>
<dbReference type="eggNOG" id="arCOG06883">
    <property type="taxonomic scope" value="Archaea"/>
</dbReference>
<protein>
    <recommendedName>
        <fullName evidence="1">Thaumarchaeal output domain-containing protein</fullName>
    </recommendedName>
</protein>